<evidence type="ECO:0000313" key="1">
    <source>
        <dbReference type="EMBL" id="EDN95275.1"/>
    </source>
</evidence>
<dbReference type="HOGENOM" id="CLU_2887173_0_0_1"/>
<gene>
    <name evidence="1" type="ORF">SS1G_11152</name>
</gene>
<dbReference type="Proteomes" id="UP000001312">
    <property type="component" value="Unassembled WGS sequence"/>
</dbReference>
<protein>
    <submittedName>
        <fullName evidence="1">Uncharacterized protein</fullName>
    </submittedName>
</protein>
<dbReference type="InParanoid" id="A7F0N3"/>
<dbReference type="AlphaFoldDB" id="A7F0N3"/>
<accession>A7F0N3</accession>
<name>A7F0N3_SCLS1</name>
<organism evidence="1 2">
    <name type="scientific">Sclerotinia sclerotiorum (strain ATCC 18683 / 1980 / Ss-1)</name>
    <name type="common">White mold</name>
    <name type="synonym">Whetzelinia sclerotiorum</name>
    <dbReference type="NCBI Taxonomy" id="665079"/>
    <lineage>
        <taxon>Eukaryota</taxon>
        <taxon>Fungi</taxon>
        <taxon>Dikarya</taxon>
        <taxon>Ascomycota</taxon>
        <taxon>Pezizomycotina</taxon>
        <taxon>Leotiomycetes</taxon>
        <taxon>Helotiales</taxon>
        <taxon>Sclerotiniaceae</taxon>
        <taxon>Sclerotinia</taxon>
    </lineage>
</organism>
<keyword evidence="2" id="KW-1185">Reference proteome</keyword>
<proteinExistence type="predicted"/>
<dbReference type="RefSeq" id="XP_001587910.1">
    <property type="nucleotide sequence ID" value="XM_001587860.1"/>
</dbReference>
<sequence>MTPYPTTYRHLFDFRHYTTKEHCLSLDKEFLESYQGIEAVFVELVSNLVVEINAETGMSPERR</sequence>
<reference evidence="2" key="1">
    <citation type="journal article" date="2011" name="PLoS Genet.">
        <title>Genomic analysis of the necrotrophic fungal pathogens Sclerotinia sclerotiorum and Botrytis cinerea.</title>
        <authorList>
            <person name="Amselem J."/>
            <person name="Cuomo C.A."/>
            <person name="van Kan J.A."/>
            <person name="Viaud M."/>
            <person name="Benito E.P."/>
            <person name="Couloux A."/>
            <person name="Coutinho P.M."/>
            <person name="de Vries R.P."/>
            <person name="Dyer P.S."/>
            <person name="Fillinger S."/>
            <person name="Fournier E."/>
            <person name="Gout L."/>
            <person name="Hahn M."/>
            <person name="Kohn L."/>
            <person name="Lapalu N."/>
            <person name="Plummer K.M."/>
            <person name="Pradier J.M."/>
            <person name="Quevillon E."/>
            <person name="Sharon A."/>
            <person name="Simon A."/>
            <person name="ten Have A."/>
            <person name="Tudzynski B."/>
            <person name="Tudzynski P."/>
            <person name="Wincker P."/>
            <person name="Andrew M."/>
            <person name="Anthouard V."/>
            <person name="Beever R.E."/>
            <person name="Beffa R."/>
            <person name="Benoit I."/>
            <person name="Bouzid O."/>
            <person name="Brault B."/>
            <person name="Chen Z."/>
            <person name="Choquer M."/>
            <person name="Collemare J."/>
            <person name="Cotton P."/>
            <person name="Danchin E.G."/>
            <person name="Da Silva C."/>
            <person name="Gautier A."/>
            <person name="Giraud C."/>
            <person name="Giraud T."/>
            <person name="Gonzalez C."/>
            <person name="Grossetete S."/>
            <person name="Guldener U."/>
            <person name="Henrissat B."/>
            <person name="Howlett B.J."/>
            <person name="Kodira C."/>
            <person name="Kretschmer M."/>
            <person name="Lappartient A."/>
            <person name="Leroch M."/>
            <person name="Levis C."/>
            <person name="Mauceli E."/>
            <person name="Neuveglise C."/>
            <person name="Oeser B."/>
            <person name="Pearson M."/>
            <person name="Poulain J."/>
            <person name="Poussereau N."/>
            <person name="Quesneville H."/>
            <person name="Rascle C."/>
            <person name="Schumacher J."/>
            <person name="Segurens B."/>
            <person name="Sexton A."/>
            <person name="Silva E."/>
            <person name="Sirven C."/>
            <person name="Soanes D.M."/>
            <person name="Talbot N.J."/>
            <person name="Templeton M."/>
            <person name="Yandava C."/>
            <person name="Yarden O."/>
            <person name="Zeng Q."/>
            <person name="Rollins J.A."/>
            <person name="Lebrun M.H."/>
            <person name="Dickman M."/>
        </authorList>
    </citation>
    <scope>NUCLEOTIDE SEQUENCE [LARGE SCALE GENOMIC DNA]</scope>
    <source>
        <strain evidence="2">ATCC 18683 / 1980 / Ss-1</strain>
    </source>
</reference>
<dbReference type="GeneID" id="5484053"/>
<dbReference type="KEGG" id="ssl:SS1G_11152"/>
<dbReference type="EMBL" id="CH476637">
    <property type="protein sequence ID" value="EDN95275.1"/>
    <property type="molecule type" value="Genomic_DNA"/>
</dbReference>
<evidence type="ECO:0000313" key="2">
    <source>
        <dbReference type="Proteomes" id="UP000001312"/>
    </source>
</evidence>